<dbReference type="STRING" id="644548.SCNU_02205"/>
<evidence type="ECO:0000313" key="1">
    <source>
        <dbReference type="EMBL" id="EGD57149.1"/>
    </source>
</evidence>
<gene>
    <name evidence="1" type="ORF">SCNU_02205</name>
</gene>
<keyword evidence="2" id="KW-1185">Reference proteome</keyword>
<dbReference type="Proteomes" id="UP000035065">
    <property type="component" value="Unassembled WGS sequence"/>
</dbReference>
<accession>F1YE59</accession>
<reference evidence="1 2" key="1">
    <citation type="journal article" date="2011" name="J. Bacteriol.">
        <title>Draft Genome Sequence of Gordonia neofelifaecis NRRL B-59395, a Cholesterol-Degrading Actinomycete.</title>
        <authorList>
            <person name="Ge F."/>
            <person name="Li W."/>
            <person name="Chen G."/>
            <person name="Liu Y."/>
            <person name="Zhang G."/>
            <person name="Yong B."/>
            <person name="Wang Q."/>
            <person name="Wang N."/>
            <person name="Huang Z."/>
            <person name="Li W."/>
            <person name="Wang J."/>
            <person name="Wu C."/>
            <person name="Xie Q."/>
            <person name="Liu G."/>
        </authorList>
    </citation>
    <scope>NUCLEOTIDE SEQUENCE [LARGE SCALE GENOMIC DNA]</scope>
    <source>
        <strain evidence="1 2">NRRL B-59395</strain>
    </source>
</reference>
<protein>
    <submittedName>
        <fullName evidence="1">Uncharacterized protein</fullName>
    </submittedName>
</protein>
<organism evidence="1 2">
    <name type="scientific">Gordonia neofelifaecis NRRL B-59395</name>
    <dbReference type="NCBI Taxonomy" id="644548"/>
    <lineage>
        <taxon>Bacteria</taxon>
        <taxon>Bacillati</taxon>
        <taxon>Actinomycetota</taxon>
        <taxon>Actinomycetes</taxon>
        <taxon>Mycobacteriales</taxon>
        <taxon>Gordoniaceae</taxon>
        <taxon>Gordonia</taxon>
    </lineage>
</organism>
<dbReference type="EMBL" id="AEUD01000001">
    <property type="protein sequence ID" value="EGD57149.1"/>
    <property type="molecule type" value="Genomic_DNA"/>
</dbReference>
<dbReference type="OrthoDB" id="4383247at2"/>
<dbReference type="eggNOG" id="ENOG5031W2M">
    <property type="taxonomic scope" value="Bacteria"/>
</dbReference>
<evidence type="ECO:0000313" key="2">
    <source>
        <dbReference type="Proteomes" id="UP000035065"/>
    </source>
</evidence>
<name>F1YE59_9ACTN</name>
<comment type="caution">
    <text evidence="1">The sequence shown here is derived from an EMBL/GenBank/DDBJ whole genome shotgun (WGS) entry which is preliminary data.</text>
</comment>
<sequence>MSVPAPFTSTATRDGSRIVVARHDDVTGGQPLITILTDDLGLLNFSRAPAEALGRLLLRTVADVVAVTVSISNSYPELGRHFARTEEADLPAPPDGIDLTAWAQDELIQLTGEGAEYANVRGVYEARITHAPVPFEHLVGLTAHGEG</sequence>
<proteinExistence type="predicted"/>
<dbReference type="RefSeq" id="WP_009677714.1">
    <property type="nucleotide sequence ID" value="NZ_AEUD01000001.1"/>
</dbReference>
<dbReference type="AlphaFoldDB" id="F1YE59"/>